<dbReference type="GeneID" id="9593318"/>
<dbReference type="InterPro" id="IPR050491">
    <property type="entry name" value="AmpC-like"/>
</dbReference>
<gene>
    <name evidence="5" type="ORF">SCHCODRAFT_113969</name>
</gene>
<evidence type="ECO:0000256" key="1">
    <source>
        <dbReference type="ARBA" id="ARBA00038215"/>
    </source>
</evidence>
<comment type="similarity">
    <text evidence="1">Belongs to the peptidase S12 family.</text>
</comment>
<reference evidence="5 6" key="1">
    <citation type="journal article" date="2010" name="Nat. Biotechnol.">
        <title>Genome sequence of the model mushroom Schizophyllum commune.</title>
        <authorList>
            <person name="Ohm R.A."/>
            <person name="de Jong J.F."/>
            <person name="Lugones L.G."/>
            <person name="Aerts A."/>
            <person name="Kothe E."/>
            <person name="Stajich J.E."/>
            <person name="de Vries R.P."/>
            <person name="Record E."/>
            <person name="Levasseur A."/>
            <person name="Baker S.E."/>
            <person name="Bartholomew K.A."/>
            <person name="Coutinho P.M."/>
            <person name="Erdmann S."/>
            <person name="Fowler T.J."/>
            <person name="Gathman A.C."/>
            <person name="Lombard V."/>
            <person name="Henrissat B."/>
            <person name="Knabe N."/>
            <person name="Kuees U."/>
            <person name="Lilly W.W."/>
            <person name="Lindquist E."/>
            <person name="Lucas S."/>
            <person name="Magnuson J.K."/>
            <person name="Piumi F."/>
            <person name="Raudaskoski M."/>
            <person name="Salamov A."/>
            <person name="Schmutz J."/>
            <person name="Schwarze F.W.M.R."/>
            <person name="vanKuyk P.A."/>
            <person name="Horton J.S."/>
            <person name="Grigoriev I.V."/>
            <person name="Woesten H.A.B."/>
        </authorList>
    </citation>
    <scope>NUCLEOTIDE SEQUENCE [LARGE SCALE GENOMIC DNA]</scope>
    <source>
        <strain evidence="6">H4-8 / FGSC 9210</strain>
    </source>
</reference>
<evidence type="ECO:0000313" key="5">
    <source>
        <dbReference type="EMBL" id="EFI91977.1"/>
    </source>
</evidence>
<evidence type="ECO:0000313" key="6">
    <source>
        <dbReference type="Proteomes" id="UP000007431"/>
    </source>
</evidence>
<dbReference type="RefSeq" id="XP_003026880.1">
    <property type="nucleotide sequence ID" value="XM_003026834.1"/>
</dbReference>
<sequence>MLRPLLVSLAVSTALGALLPVAKEEKKPYVTSTGRVLDSSIEQFVLDTISEWNSPGGVAVAFVQQLENGEWQVETQGYGRAKVDGSAVDESTLFAIASNSKLFTAISAGLLISNKSLETPLTWNTKLRSVIPEWEMANHFASAETTITDAMSHRTGLPRHDFGYSKNETLPSLIRKLPHLKPSAEFRTTWQYNNIMYGALSYLPSLVLPSHPPIARYVKEHIFDPLGLNDTTYSSRAAIKSGRLADAFTRQVNYTGDIFAKGTPRVYPFFIDTDEEGGSLLLEGRNPRTNASVIPADVIRKVASGITVDTGAAPYPELGPVVYGGGQMRSTYRGHEYIEHGGSVPGYRTQIIRFPNEKFGLAVLVNDDTYGTQMHEVIKWRIVDAHLGLQPIDWSGRAKSRLLKAREEKPKLLPRPENATLPSGLDGRYDNPGYGRFLFCSMGAKDAVSLQQEDTQTNFAGNNAQALLQDRRPKDALVSASIEASDCSKLRESADVLLPGVIDPSVPTLLARWDRVWSTHIKLAHYDGGIFNVTILDSVPTGNASEPFWVGGTDEDPDLASACGAVLAQVTILTISVPLLLVLSRALRIPSSALRTLAHAFAIHVFSQRRGVRLRCAGQGALAPRFSAETAADGQREVRPANSAAFGRKTATDYHDTIPYSVRQDAGVSAYRARAGVTPHRRSNMR</sequence>
<dbReference type="OMA" id="TGYTWKR"/>
<evidence type="ECO:0000259" key="4">
    <source>
        <dbReference type="Pfam" id="PF00144"/>
    </source>
</evidence>
<accession>D8QJE5</accession>
<name>D8QJE5_SCHCM</name>
<proteinExistence type="inferred from homology"/>
<evidence type="ECO:0000256" key="2">
    <source>
        <dbReference type="SAM" id="MobiDB-lite"/>
    </source>
</evidence>
<dbReference type="eggNOG" id="ENOG502S0EY">
    <property type="taxonomic scope" value="Eukaryota"/>
</dbReference>
<feature type="chain" id="PRO_5003120902" description="Beta-lactamase-related domain-containing protein" evidence="3">
    <location>
        <begin position="17"/>
        <end position="686"/>
    </location>
</feature>
<dbReference type="PANTHER" id="PTHR46825:SF15">
    <property type="entry name" value="BETA-LACTAMASE-RELATED DOMAIN-CONTAINING PROTEIN"/>
    <property type="match status" value="1"/>
</dbReference>
<dbReference type="InParanoid" id="D8QJE5"/>
<dbReference type="SUPFAM" id="SSF56601">
    <property type="entry name" value="beta-lactamase/transpeptidase-like"/>
    <property type="match status" value="1"/>
</dbReference>
<dbReference type="KEGG" id="scm:SCHCO_02517456"/>
<feature type="non-terminal residue" evidence="5">
    <location>
        <position position="686"/>
    </location>
</feature>
<dbReference type="InterPro" id="IPR012338">
    <property type="entry name" value="Beta-lactam/transpept-like"/>
</dbReference>
<feature type="signal peptide" evidence="3">
    <location>
        <begin position="1"/>
        <end position="16"/>
    </location>
</feature>
<dbReference type="VEuPathDB" id="FungiDB:SCHCODRAFT_02517456"/>
<dbReference type="Proteomes" id="UP000007431">
    <property type="component" value="Unassembled WGS sequence"/>
</dbReference>
<dbReference type="EMBL" id="GL377314">
    <property type="protein sequence ID" value="EFI91977.1"/>
    <property type="molecule type" value="Genomic_DNA"/>
</dbReference>
<feature type="domain" description="Beta-lactamase-related" evidence="4">
    <location>
        <begin position="67"/>
        <end position="370"/>
    </location>
</feature>
<organism evidence="6">
    <name type="scientific">Schizophyllum commune (strain H4-8 / FGSC 9210)</name>
    <name type="common">Split gill fungus</name>
    <dbReference type="NCBI Taxonomy" id="578458"/>
    <lineage>
        <taxon>Eukaryota</taxon>
        <taxon>Fungi</taxon>
        <taxon>Dikarya</taxon>
        <taxon>Basidiomycota</taxon>
        <taxon>Agaricomycotina</taxon>
        <taxon>Agaricomycetes</taxon>
        <taxon>Agaricomycetidae</taxon>
        <taxon>Agaricales</taxon>
        <taxon>Schizophyllaceae</taxon>
        <taxon>Schizophyllum</taxon>
    </lineage>
</organism>
<dbReference type="AlphaFoldDB" id="D8QJE5"/>
<dbReference type="PANTHER" id="PTHR46825">
    <property type="entry name" value="D-ALANYL-D-ALANINE-CARBOXYPEPTIDASE/ENDOPEPTIDASE AMPH"/>
    <property type="match status" value="1"/>
</dbReference>
<protein>
    <recommendedName>
        <fullName evidence="4">Beta-lactamase-related domain-containing protein</fullName>
    </recommendedName>
</protein>
<keyword evidence="3" id="KW-0732">Signal</keyword>
<dbReference type="Pfam" id="PF00144">
    <property type="entry name" value="Beta-lactamase"/>
    <property type="match status" value="1"/>
</dbReference>
<feature type="region of interest" description="Disordered" evidence="2">
    <location>
        <begin position="406"/>
        <end position="425"/>
    </location>
</feature>
<dbReference type="InterPro" id="IPR001466">
    <property type="entry name" value="Beta-lactam-related"/>
</dbReference>
<dbReference type="HOGENOM" id="CLU_020027_14_0_1"/>
<dbReference type="Gene3D" id="3.40.710.10">
    <property type="entry name" value="DD-peptidase/beta-lactamase superfamily"/>
    <property type="match status" value="1"/>
</dbReference>
<keyword evidence="6" id="KW-1185">Reference proteome</keyword>
<evidence type="ECO:0000256" key="3">
    <source>
        <dbReference type="SAM" id="SignalP"/>
    </source>
</evidence>
<dbReference type="OrthoDB" id="5946976at2759"/>